<dbReference type="InterPro" id="IPR002156">
    <property type="entry name" value="RNaseH_domain"/>
</dbReference>
<dbReference type="InterPro" id="IPR012337">
    <property type="entry name" value="RNaseH-like_sf"/>
</dbReference>
<gene>
    <name evidence="2" type="ORF">AVDCRST_MAG59-2325</name>
</gene>
<evidence type="ECO:0000259" key="1">
    <source>
        <dbReference type="PROSITE" id="PS50879"/>
    </source>
</evidence>
<organism evidence="2">
    <name type="scientific">uncultured Thermomicrobiales bacterium</name>
    <dbReference type="NCBI Taxonomy" id="1645740"/>
    <lineage>
        <taxon>Bacteria</taxon>
        <taxon>Pseudomonadati</taxon>
        <taxon>Thermomicrobiota</taxon>
        <taxon>Thermomicrobia</taxon>
        <taxon>Thermomicrobiales</taxon>
        <taxon>environmental samples</taxon>
    </lineage>
</organism>
<sequence>MLALVRDLQRTVVLQQQTIERHRASASNGAVRSLGLDIAEAPSSLDKTIRSNSVQQPRAPIQRAPMPPVPGADYSLVFDGGSLGNPGRGYGSYQIVDAGGAVVAEERLEFGDRITNNGAEFRTLIAALEHLLRLGDDDARRGTLAVRGDSQLVIHGITGQWKIKHADLKPLRDRAVALLSEFGARDIAWHGRDESVRALGH</sequence>
<dbReference type="CDD" id="cd09279">
    <property type="entry name" value="RNase_HI_like"/>
    <property type="match status" value="1"/>
</dbReference>
<evidence type="ECO:0000313" key="2">
    <source>
        <dbReference type="EMBL" id="CAA9558984.1"/>
    </source>
</evidence>
<name>A0A6J4US65_9BACT</name>
<protein>
    <recommendedName>
        <fullName evidence="1">RNase H type-1 domain-containing protein</fullName>
    </recommendedName>
</protein>
<proteinExistence type="predicted"/>
<accession>A0A6J4US65</accession>
<dbReference type="GO" id="GO:0003676">
    <property type="term" value="F:nucleic acid binding"/>
    <property type="evidence" value="ECO:0007669"/>
    <property type="project" value="InterPro"/>
</dbReference>
<dbReference type="PROSITE" id="PS50879">
    <property type="entry name" value="RNASE_H_1"/>
    <property type="match status" value="1"/>
</dbReference>
<dbReference type="Pfam" id="PF13456">
    <property type="entry name" value="RVT_3"/>
    <property type="match status" value="1"/>
</dbReference>
<dbReference type="AlphaFoldDB" id="A0A6J4US65"/>
<dbReference type="EMBL" id="CADCWF010000150">
    <property type="protein sequence ID" value="CAA9558984.1"/>
    <property type="molecule type" value="Genomic_DNA"/>
</dbReference>
<reference evidence="2" key="1">
    <citation type="submission" date="2020-02" db="EMBL/GenBank/DDBJ databases">
        <authorList>
            <person name="Meier V. D."/>
        </authorList>
    </citation>
    <scope>NUCLEOTIDE SEQUENCE</scope>
    <source>
        <strain evidence="2">AVDCRST_MAG59</strain>
    </source>
</reference>
<dbReference type="InterPro" id="IPR036397">
    <property type="entry name" value="RNaseH_sf"/>
</dbReference>
<feature type="domain" description="RNase H type-1" evidence="1">
    <location>
        <begin position="70"/>
        <end position="201"/>
    </location>
</feature>
<dbReference type="SUPFAM" id="SSF53098">
    <property type="entry name" value="Ribonuclease H-like"/>
    <property type="match status" value="1"/>
</dbReference>
<dbReference type="Gene3D" id="3.30.420.10">
    <property type="entry name" value="Ribonuclease H-like superfamily/Ribonuclease H"/>
    <property type="match status" value="1"/>
</dbReference>
<dbReference type="GO" id="GO:0004523">
    <property type="term" value="F:RNA-DNA hybrid ribonuclease activity"/>
    <property type="evidence" value="ECO:0007669"/>
    <property type="project" value="InterPro"/>
</dbReference>